<dbReference type="GO" id="GO:0000723">
    <property type="term" value="P:telomere maintenance"/>
    <property type="evidence" value="ECO:0007669"/>
    <property type="project" value="InterPro"/>
</dbReference>
<dbReference type="Pfam" id="PF21530">
    <property type="entry name" value="Pif1_2B_dom"/>
    <property type="match status" value="1"/>
</dbReference>
<evidence type="ECO:0000313" key="6">
    <source>
        <dbReference type="Proteomes" id="UP000615446"/>
    </source>
</evidence>
<dbReference type="AlphaFoldDB" id="A0A8H3L3B0"/>
<dbReference type="Gene3D" id="3.40.50.300">
    <property type="entry name" value="P-loop containing nucleotide triphosphate hydrolases"/>
    <property type="match status" value="1"/>
</dbReference>
<dbReference type="GO" id="GO:0006281">
    <property type="term" value="P:DNA repair"/>
    <property type="evidence" value="ECO:0007669"/>
    <property type="project" value="UniProtKB-KW"/>
</dbReference>
<evidence type="ECO:0000256" key="1">
    <source>
        <dbReference type="RuleBase" id="RU363044"/>
    </source>
</evidence>
<dbReference type="GO" id="GO:0043139">
    <property type="term" value="F:5'-3' DNA helicase activity"/>
    <property type="evidence" value="ECO:0007669"/>
    <property type="project" value="UniProtKB-EC"/>
</dbReference>
<dbReference type="EMBL" id="BLAL01000051">
    <property type="protein sequence ID" value="GES80697.1"/>
    <property type="molecule type" value="Genomic_DNA"/>
</dbReference>
<name>A0A8H3L3B0_9GLOM</name>
<evidence type="ECO:0000259" key="3">
    <source>
        <dbReference type="Pfam" id="PF14214"/>
    </source>
</evidence>
<dbReference type="Proteomes" id="UP000615446">
    <property type="component" value="Unassembled WGS sequence"/>
</dbReference>
<keyword evidence="1" id="KW-0347">Helicase</keyword>
<organism evidence="5 6">
    <name type="scientific">Rhizophagus clarus</name>
    <dbReference type="NCBI Taxonomy" id="94130"/>
    <lineage>
        <taxon>Eukaryota</taxon>
        <taxon>Fungi</taxon>
        <taxon>Fungi incertae sedis</taxon>
        <taxon>Mucoromycota</taxon>
        <taxon>Glomeromycotina</taxon>
        <taxon>Glomeromycetes</taxon>
        <taxon>Glomerales</taxon>
        <taxon>Glomeraceae</taxon>
        <taxon>Rhizophagus</taxon>
    </lineage>
</organism>
<proteinExistence type="inferred from homology"/>
<dbReference type="InterPro" id="IPR049163">
    <property type="entry name" value="Pif1-like_2B_dom"/>
</dbReference>
<reference evidence="5" key="1">
    <citation type="submission" date="2019-10" db="EMBL/GenBank/DDBJ databases">
        <title>Conservation and host-specific expression of non-tandemly repeated heterogenous ribosome RNA gene in arbuscular mycorrhizal fungi.</title>
        <authorList>
            <person name="Maeda T."/>
            <person name="Kobayashi Y."/>
            <person name="Nakagawa T."/>
            <person name="Ezawa T."/>
            <person name="Yamaguchi K."/>
            <person name="Bino T."/>
            <person name="Nishimoto Y."/>
            <person name="Shigenobu S."/>
            <person name="Kawaguchi M."/>
        </authorList>
    </citation>
    <scope>NUCLEOTIDE SEQUENCE</scope>
    <source>
        <strain evidence="5">HR1</strain>
    </source>
</reference>
<comment type="caution">
    <text evidence="5">The sequence shown here is derived from an EMBL/GenBank/DDBJ whole genome shotgun (WGS) entry which is preliminary data.</text>
</comment>
<dbReference type="GO" id="GO:0016787">
    <property type="term" value="F:hydrolase activity"/>
    <property type="evidence" value="ECO:0007669"/>
    <property type="project" value="UniProtKB-KW"/>
</dbReference>
<evidence type="ECO:0000313" key="5">
    <source>
        <dbReference type="EMBL" id="GES80697.1"/>
    </source>
</evidence>
<dbReference type="PANTHER" id="PTHR10492">
    <property type="match status" value="1"/>
</dbReference>
<evidence type="ECO:0000259" key="4">
    <source>
        <dbReference type="Pfam" id="PF21530"/>
    </source>
</evidence>
<keyword evidence="1" id="KW-0233">DNA recombination</keyword>
<dbReference type="Pfam" id="PF05970">
    <property type="entry name" value="PIF1"/>
    <property type="match status" value="1"/>
</dbReference>
<comment type="cofactor">
    <cofactor evidence="1">
        <name>Mg(2+)</name>
        <dbReference type="ChEBI" id="CHEBI:18420"/>
    </cofactor>
</comment>
<dbReference type="EC" id="5.6.2.3" evidence="1"/>
<keyword evidence="1" id="KW-0227">DNA damage</keyword>
<sequence>MAPEQEAAETPQLRQRRLTKERQICFRKRQKNNERGTDELGCVDNGITRHELGRMDQTCVHCGTKFWLEEKDHNSSHASPTFSFCCAHGKVLLPRLHEPPPYLLNLYTSSECDAISFRKNIRRYNNVLACTSFGASIDTIPGQGISNFRIHSQVYHLIGSLLPEEGQQPAFAQLDLIKTNTPGEIFMIIHGDRTRDPRHYNAPTASEVAAIMVGDGHELHTTNRDILLRMHDGCLQRISEIHPSYDPLHYILLFPRGDDGWHVDVPLMGATRRERVTAMQFYSYRLQIRDGDWLQRAGRLYQQYIVDQYAKVEQNQLNYLRHNQASLRTDLYNGVSDAIHTGDSTQVGQRIILPSSFAGGLHQMYQLYQDAMTIVSYFGKPDLFVTFTCNPKWPEITRELLPHQSAVDRPDLTARIFHIKLQELLKDLLQRNCLAPEDKLRSTDNYDSIVSAEIPNPVTHPLAYETVSKMMMHGPCGVINPAAPCMKDGVCQKHYPKSFHENTQEDNNGYPTYRRRNNGCFVEISNGFRLDNRWIVPHNVDLVTKHNAHINVEICSSVLSIKYLYKYVYKGHDRATITLYHENIQRTLDHQAEPIDEIKLYLDARYVSASESIWRIFHYRMHGRSPKVQRLAVHLPNHQYITFQDGEDLQDVIDRANSRKITLTAWFQENMDNDAARMYTYGEFPNHYTWNMKQHMWRPRKTATIMIGRIYMVQPSEGERYYLRILLTHVRGATSFENLKTIDGYMCGSFKEACIRLSLLQDDDEWNACLLEASAIQSGKQLRHLFVSILLFCQPVNPEILWNDHKVALCEDICYQNHVLIQFQNDNIPDIIEREALYQLEDILLLNGKSLKNFSNMPIPPTKTSNINYYNEDLDQLIREERSYDIAQLRNDLLRNIPLLNNDQRNIYEAVMQAVALGDRCFFIDGPGGTGKTFLYNTLLSTIRSSGEITVAVASSGIAALLIMGGRTAHSRFKIPLKLNESSTCSILRSSKEARLITLAKLFIWDEAPMIHKFVFEALDRTFRDITQVDKPFGSKVFVFDGDFWQVLPVIPRASRAEVVSASLSRSSLWGHMKIGDSKYPIIPNTEDMINLPSPMVIPRGGLSDLIDFVYPNLTENSSNVDYMVGRVILTPKNDDVEHISTLIMNRFAGEFHTYPSADSVDLTDDSNMDQPQLYSPEFLRSLKIPGLPPGELKLKVGAPIILL</sequence>
<evidence type="ECO:0000259" key="2">
    <source>
        <dbReference type="Pfam" id="PF05970"/>
    </source>
</evidence>
<feature type="domain" description="Helitron helicase-like" evidence="3">
    <location>
        <begin position="281"/>
        <end position="435"/>
    </location>
</feature>
<dbReference type="Pfam" id="PF14214">
    <property type="entry name" value="Helitron_like_N"/>
    <property type="match status" value="1"/>
</dbReference>
<feature type="domain" description="DNA helicase Pif1-like 2B" evidence="4">
    <location>
        <begin position="1178"/>
        <end position="1204"/>
    </location>
</feature>
<keyword evidence="1" id="KW-0234">DNA repair</keyword>
<dbReference type="GO" id="GO:0005524">
    <property type="term" value="F:ATP binding"/>
    <property type="evidence" value="ECO:0007669"/>
    <property type="project" value="UniProtKB-KW"/>
</dbReference>
<dbReference type="SUPFAM" id="SSF52540">
    <property type="entry name" value="P-loop containing nucleoside triphosphate hydrolases"/>
    <property type="match status" value="1"/>
</dbReference>
<keyword evidence="1" id="KW-0067">ATP-binding</keyword>
<protein>
    <recommendedName>
        <fullName evidence="1">ATP-dependent DNA helicase</fullName>
        <ecNumber evidence="1">5.6.2.3</ecNumber>
    </recommendedName>
</protein>
<feature type="domain" description="DNA helicase Pif1-like DEAD-box helicase" evidence="2">
    <location>
        <begin position="900"/>
        <end position="1074"/>
    </location>
</feature>
<dbReference type="InterPro" id="IPR025476">
    <property type="entry name" value="Helitron_helicase-like"/>
</dbReference>
<dbReference type="PANTHER" id="PTHR10492:SF57">
    <property type="entry name" value="ATP-DEPENDENT DNA HELICASE"/>
    <property type="match status" value="1"/>
</dbReference>
<keyword evidence="1" id="KW-0378">Hydrolase</keyword>
<dbReference type="InterPro" id="IPR010285">
    <property type="entry name" value="DNA_helicase_pif1-like_DEAD"/>
</dbReference>
<comment type="catalytic activity">
    <reaction evidence="1">
        <text>ATP + H2O = ADP + phosphate + H(+)</text>
        <dbReference type="Rhea" id="RHEA:13065"/>
        <dbReference type="ChEBI" id="CHEBI:15377"/>
        <dbReference type="ChEBI" id="CHEBI:15378"/>
        <dbReference type="ChEBI" id="CHEBI:30616"/>
        <dbReference type="ChEBI" id="CHEBI:43474"/>
        <dbReference type="ChEBI" id="CHEBI:456216"/>
        <dbReference type="EC" id="5.6.2.3"/>
    </reaction>
</comment>
<gene>
    <name evidence="5" type="ORF">RCL2_000796200</name>
</gene>
<dbReference type="OrthoDB" id="3366231at2759"/>
<keyword evidence="1" id="KW-0547">Nucleotide-binding</keyword>
<comment type="similarity">
    <text evidence="1">Belongs to the helicase family.</text>
</comment>
<accession>A0A8H3L3B0</accession>
<dbReference type="GO" id="GO:0006310">
    <property type="term" value="P:DNA recombination"/>
    <property type="evidence" value="ECO:0007669"/>
    <property type="project" value="UniProtKB-KW"/>
</dbReference>
<dbReference type="InterPro" id="IPR027417">
    <property type="entry name" value="P-loop_NTPase"/>
</dbReference>